<dbReference type="PANTHER" id="PTHR30032:SF8">
    <property type="entry name" value="GERMINATION-SPECIFIC N-ACETYLMURAMOYL-L-ALANINE AMIDASE"/>
    <property type="match status" value="1"/>
</dbReference>
<dbReference type="InterPro" id="IPR051922">
    <property type="entry name" value="Bact_Sporulation_Assoc"/>
</dbReference>
<dbReference type="AlphaFoldDB" id="A0A1A6AIE3"/>
<dbReference type="EMBL" id="LROS01000077">
    <property type="protein sequence ID" value="OBR89845.1"/>
    <property type="molecule type" value="Genomic_DNA"/>
</dbReference>
<feature type="chain" id="PRO_5008342449" evidence="2">
    <location>
        <begin position="31"/>
        <end position="1167"/>
    </location>
</feature>
<dbReference type="GO" id="GO:0008745">
    <property type="term" value="F:N-acetylmuramoyl-L-alanine amidase activity"/>
    <property type="evidence" value="ECO:0007669"/>
    <property type="project" value="UniProtKB-EC"/>
</dbReference>
<dbReference type="Proteomes" id="UP000093954">
    <property type="component" value="Unassembled WGS sequence"/>
</dbReference>
<comment type="caution">
    <text evidence="3">The sequence shown here is derived from an EMBL/GenBank/DDBJ whole genome shotgun (WGS) entry which is preliminary data.</text>
</comment>
<evidence type="ECO:0000313" key="3">
    <source>
        <dbReference type="EMBL" id="OBR89845.1"/>
    </source>
</evidence>
<accession>A0A1A6AIE3</accession>
<keyword evidence="4" id="KW-1185">Reference proteome</keyword>
<dbReference type="PANTHER" id="PTHR30032">
    <property type="entry name" value="N-ACETYLMURAMOYL-L-ALANINE AMIDASE-RELATED"/>
    <property type="match status" value="1"/>
</dbReference>
<evidence type="ECO:0000256" key="1">
    <source>
        <dbReference type="ARBA" id="ARBA00022729"/>
    </source>
</evidence>
<protein>
    <submittedName>
        <fullName evidence="3">N-acetylmuramoyl-L-alanine amidase LytC</fullName>
        <ecNumber evidence="3">3.5.1.28</ecNumber>
    </submittedName>
</protein>
<evidence type="ECO:0000313" key="4">
    <source>
        <dbReference type="Proteomes" id="UP000093954"/>
    </source>
</evidence>
<dbReference type="Gene3D" id="2.60.40.1220">
    <property type="match status" value="5"/>
</dbReference>
<dbReference type="InterPro" id="IPR014755">
    <property type="entry name" value="Cu-Rt/internalin_Ig-like"/>
</dbReference>
<sequence>MSKKSTKALASATLMSLVLTTALSAGPVKAAQGPVTRVSGGDRYATAAKVATTEWKTSDNVVLVSGEGYADAVSASALAKKLGAPILLTTGTTLNADAQSALDTLKPKNVYVVGGTASVSQSIRDGLKSKYTLTELGGSNRYETNVAVAKQLVKLGVSASDVMVVGGQGFADALSVAPVAAAKGQILLLANNDTSATQGAIDFVKDNKSNVTVVGTTNVISDAIKNAFGSTATRVNGGSSRFDTNLAVLKAFSKDLKTDKLYVANASAATPDNLYADALVASALAGKYTAPLVLVDKDGTSATNSAVSYIKSENAKAIEVIGGTSVVPDSIISEITGTTPTPTNPEVSSISTIGLKQVKVVFGEEVDEDTAEEVSNYKIDGTSLTASDANAVLQDDNKTVLITLVGQKKQNDDLDVTVKKGILSSDKTQTIPELTQTVTFSDTTAPTLDSVSIRGNKKITVKFNEPVNVGGNVNASGVYSKFKINDKNLTSFGLDSSTTVAKDAVKDGSNNYWTNQIDFYFSSSLPTGSNVLKVSDGDVNELEDAAGFPIAETTQNFNVDTLTGAPVINGISAKDDGTVYIDFDRPMDNATATTKSKFKINDKAVSTLSGASIDLKKDDTQVKISGINSLLNKNSNNLYIDNTVKDAYGNKVADDTYKSFTLDEDNTKPTVSSVSALDDTTIRVRFSKDVDALSATNVSNYKLKDNDGTVITDEIAAVGGGSTYQDTNAITIPGKATTYSVSDGDSTDVVDIHVNKKLTDSNYSLTIKNIEDTAKDPNTMEDVTMPLKGSDDVTATVNGTYMVAGNTRKVIVYFNKEMDSSSLTALSNYKYKNGSGDIKTLPSDATITASGDNKSAVVEFPSSYGTSGKSGSNLISALDVMDTLKDTDGKSLDVAYTADIKAVSDNPNTATIDAKSVKVVYDDDNAGDDLTVQFKFNNPIDTLDFTDFRVNGVKPSTGSLNGNVVTLKFNDGDAVVDTEKTDSTFTGKNGTYTPTKIEAVKFQGAKGIKIYTVTTNTKDVAGNAIQAISSGTPVYAYDFSAAPKTIADQWYASSTGHYVDVVFDTAIDTNGIDADNFVFTDANGATLTPTAETVPTGTLNEANTVRFTFANNASSFGVSAKIKVRVKSTASIRTIKDNDDGNAYYKASDDDIAGRTISVDALTGAVK</sequence>
<dbReference type="PATRIC" id="fig|1353534.3.peg.3891"/>
<dbReference type="EC" id="3.5.1.28" evidence="3"/>
<dbReference type="InterPro" id="IPR007253">
    <property type="entry name" value="Cell_wall-bd_2"/>
</dbReference>
<dbReference type="Gene3D" id="3.40.50.12090">
    <property type="match status" value="2"/>
</dbReference>
<keyword evidence="3" id="KW-0378">Hydrolase</keyword>
<evidence type="ECO:0000256" key="2">
    <source>
        <dbReference type="SAM" id="SignalP"/>
    </source>
</evidence>
<gene>
    <name evidence="3" type="primary">lytC_28</name>
    <name evidence="3" type="ORF">CLRAG_38220</name>
</gene>
<dbReference type="Pfam" id="PF04122">
    <property type="entry name" value="CW_binding_2"/>
    <property type="match status" value="3"/>
</dbReference>
<reference evidence="3 4" key="1">
    <citation type="journal article" date="2012" name="Front. Microbiol.">
        <title>Draft Genome Sequence of the Virulent Strain 01-B526 of the Fish Pathogen Aeromonas salmonicida.</title>
        <authorList>
            <person name="Charette S.J."/>
            <person name="Brochu F."/>
            <person name="Boyle B."/>
            <person name="Filion G."/>
            <person name="Tanaka K.H."/>
            <person name="Derome N."/>
        </authorList>
    </citation>
    <scope>NUCLEOTIDE SEQUENCE [LARGE SCALE GENOMIC DNA]</scope>
    <source>
        <strain evidence="3 4">P11</strain>
    </source>
</reference>
<organism evidence="3 4">
    <name type="scientific">Clostridium ragsdalei P11</name>
    <dbReference type="NCBI Taxonomy" id="1353534"/>
    <lineage>
        <taxon>Bacteria</taxon>
        <taxon>Bacillati</taxon>
        <taxon>Bacillota</taxon>
        <taxon>Clostridia</taxon>
        <taxon>Eubacteriales</taxon>
        <taxon>Clostridiaceae</taxon>
        <taxon>Clostridium</taxon>
    </lineage>
</organism>
<feature type="signal peptide" evidence="2">
    <location>
        <begin position="1"/>
        <end position="30"/>
    </location>
</feature>
<name>A0A1A6AIE3_9CLOT</name>
<keyword evidence="1 2" id="KW-0732">Signal</keyword>
<proteinExistence type="predicted"/>
<dbReference type="RefSeq" id="WP_065079841.1">
    <property type="nucleotide sequence ID" value="NZ_LROS01000077.1"/>
</dbReference>